<proteinExistence type="predicted"/>
<accession>A0A3B7M1X1</accession>
<sequence>MNILAPLTTAFHFKQLAEIPVQLYSTYPDGAVVILLPALGVPVAKYDLFIQQLLSVNIQVITADYPGCGQNRPEVSRTFDYGYADLLNFFIPELYKAACSVSSRPPVLLGHSLGGHLATLYAQQHAVQVIGIATGNIGLKYWDLKGKFNILKAAAAINTMILKDGYLAGYKIGFGYKEARTLMRDWSRTIFTAGYQHITGTINTLSPEQALFIHLNQDDFAPLSSMLGLSRYFQNPQVISLDLSRTVKGHQHSAWIKQPAEVVRTVQTWLNQLQK</sequence>
<dbReference type="Gene3D" id="3.40.50.1820">
    <property type="entry name" value="alpha/beta hydrolase"/>
    <property type="match status" value="1"/>
</dbReference>
<dbReference type="KEGG" id="achi:CDG60_08935"/>
<protein>
    <submittedName>
        <fullName evidence="2">Alpha/beta fold hydrolase</fullName>
    </submittedName>
</protein>
<dbReference type="GO" id="GO:0016787">
    <property type="term" value="F:hydrolase activity"/>
    <property type="evidence" value="ECO:0007669"/>
    <property type="project" value="UniProtKB-KW"/>
</dbReference>
<dbReference type="InterPro" id="IPR000073">
    <property type="entry name" value="AB_hydrolase_1"/>
</dbReference>
<dbReference type="SUPFAM" id="SSF53474">
    <property type="entry name" value="alpha/beta-Hydrolases"/>
    <property type="match status" value="1"/>
</dbReference>
<evidence type="ECO:0000313" key="3">
    <source>
        <dbReference type="Proteomes" id="UP000263753"/>
    </source>
</evidence>
<dbReference type="AlphaFoldDB" id="A0A3B7M1X1"/>
<gene>
    <name evidence="2" type="ORF">CDG60_08935</name>
</gene>
<name>A0A3B7M1X1_9GAMM</name>
<dbReference type="RefSeq" id="WP_087514011.1">
    <property type="nucleotide sequence ID" value="NZ_CP032134.1"/>
</dbReference>
<feature type="domain" description="AB hydrolase-1" evidence="1">
    <location>
        <begin position="33"/>
        <end position="264"/>
    </location>
</feature>
<dbReference type="EMBL" id="CP032134">
    <property type="protein sequence ID" value="AXY56679.1"/>
    <property type="molecule type" value="Genomic_DNA"/>
</dbReference>
<organism evidence="2 3">
    <name type="scientific">Acinetobacter chinensis</name>
    <dbReference type="NCBI Taxonomy" id="2004650"/>
    <lineage>
        <taxon>Bacteria</taxon>
        <taxon>Pseudomonadati</taxon>
        <taxon>Pseudomonadota</taxon>
        <taxon>Gammaproteobacteria</taxon>
        <taxon>Moraxellales</taxon>
        <taxon>Moraxellaceae</taxon>
        <taxon>Acinetobacter</taxon>
    </lineage>
</organism>
<keyword evidence="2" id="KW-0378">Hydrolase</keyword>
<dbReference type="InterPro" id="IPR029058">
    <property type="entry name" value="AB_hydrolase_fold"/>
</dbReference>
<reference evidence="3" key="1">
    <citation type="submission" date="2018-09" db="EMBL/GenBank/DDBJ databases">
        <title>The complete genome of Acinetobacter sp. strain WCHAc010005.</title>
        <authorList>
            <person name="Hu Y."/>
            <person name="Long H."/>
            <person name="Feng Y."/>
            <person name="Zong Z."/>
        </authorList>
    </citation>
    <scope>NUCLEOTIDE SEQUENCE [LARGE SCALE GENOMIC DNA]</scope>
    <source>
        <strain evidence="3">WCHAc010005</strain>
    </source>
</reference>
<evidence type="ECO:0000259" key="1">
    <source>
        <dbReference type="Pfam" id="PF12697"/>
    </source>
</evidence>
<dbReference type="Pfam" id="PF12697">
    <property type="entry name" value="Abhydrolase_6"/>
    <property type="match status" value="1"/>
</dbReference>
<dbReference type="Proteomes" id="UP000263753">
    <property type="component" value="Chromosome"/>
</dbReference>
<evidence type="ECO:0000313" key="2">
    <source>
        <dbReference type="EMBL" id="AXY56679.1"/>
    </source>
</evidence>